<evidence type="ECO:0008006" key="11">
    <source>
        <dbReference type="Google" id="ProtNLM"/>
    </source>
</evidence>
<feature type="transmembrane region" description="Helical" evidence="8">
    <location>
        <begin position="12"/>
        <end position="33"/>
    </location>
</feature>
<dbReference type="Proteomes" id="UP000189462">
    <property type="component" value="Unassembled WGS sequence"/>
</dbReference>
<protein>
    <recommendedName>
        <fullName evidence="11">ZIP family metal transporter</fullName>
    </recommendedName>
</protein>
<evidence type="ECO:0000313" key="9">
    <source>
        <dbReference type="EMBL" id="OOG25384.1"/>
    </source>
</evidence>
<dbReference type="InterPro" id="IPR003689">
    <property type="entry name" value="ZIP"/>
</dbReference>
<gene>
    <name evidence="9" type="ORF">B1C78_06605</name>
</gene>
<feature type="transmembrane region" description="Helical" evidence="8">
    <location>
        <begin position="285"/>
        <end position="303"/>
    </location>
</feature>
<keyword evidence="7 8" id="KW-0472">Membrane</keyword>
<feature type="transmembrane region" description="Helical" evidence="8">
    <location>
        <begin position="117"/>
        <end position="141"/>
    </location>
</feature>
<feature type="transmembrane region" description="Helical" evidence="8">
    <location>
        <begin position="190"/>
        <end position="215"/>
    </location>
</feature>
<evidence type="ECO:0000256" key="6">
    <source>
        <dbReference type="ARBA" id="ARBA00022989"/>
    </source>
</evidence>
<evidence type="ECO:0000256" key="5">
    <source>
        <dbReference type="ARBA" id="ARBA00022833"/>
    </source>
</evidence>
<feature type="transmembrane region" description="Helical" evidence="8">
    <location>
        <begin position="53"/>
        <end position="72"/>
    </location>
</feature>
<keyword evidence="3" id="KW-1003">Cell membrane</keyword>
<dbReference type="RefSeq" id="WP_077278358.1">
    <property type="nucleotide sequence ID" value="NZ_MVBK01000038.1"/>
</dbReference>
<keyword evidence="4 8" id="KW-0812">Transmembrane</keyword>
<dbReference type="OrthoDB" id="9787346at2"/>
<dbReference type="STRING" id="108003.B1C78_06605"/>
<feature type="transmembrane region" description="Helical" evidence="8">
    <location>
        <begin position="252"/>
        <end position="273"/>
    </location>
</feature>
<evidence type="ECO:0000313" key="10">
    <source>
        <dbReference type="Proteomes" id="UP000189462"/>
    </source>
</evidence>
<evidence type="ECO:0000256" key="4">
    <source>
        <dbReference type="ARBA" id="ARBA00022692"/>
    </source>
</evidence>
<dbReference type="PANTHER" id="PTHR11040:SF211">
    <property type="entry name" value="ZINC TRANSPORTER ZIP11"/>
    <property type="match status" value="1"/>
</dbReference>
<dbReference type="GO" id="GO:0005385">
    <property type="term" value="F:zinc ion transmembrane transporter activity"/>
    <property type="evidence" value="ECO:0007669"/>
    <property type="project" value="TreeGrafter"/>
</dbReference>
<evidence type="ECO:0000256" key="1">
    <source>
        <dbReference type="ARBA" id="ARBA00004651"/>
    </source>
</evidence>
<dbReference type="AlphaFoldDB" id="A0A1V3NK75"/>
<keyword evidence="10" id="KW-1185">Reference proteome</keyword>
<comment type="subcellular location">
    <subcellularLocation>
        <location evidence="1">Cell membrane</location>
        <topology evidence="1">Multi-pass membrane protein</topology>
    </subcellularLocation>
</comment>
<evidence type="ECO:0000256" key="2">
    <source>
        <dbReference type="ARBA" id="ARBA00006939"/>
    </source>
</evidence>
<evidence type="ECO:0000256" key="3">
    <source>
        <dbReference type="ARBA" id="ARBA00022475"/>
    </source>
</evidence>
<feature type="transmembrane region" description="Helical" evidence="8">
    <location>
        <begin position="222"/>
        <end position="246"/>
    </location>
</feature>
<dbReference type="EMBL" id="MVBK01000038">
    <property type="protein sequence ID" value="OOG25384.1"/>
    <property type="molecule type" value="Genomic_DNA"/>
</dbReference>
<dbReference type="PANTHER" id="PTHR11040">
    <property type="entry name" value="ZINC/IRON TRANSPORTER"/>
    <property type="match status" value="1"/>
</dbReference>
<proteinExistence type="inferred from homology"/>
<dbReference type="Pfam" id="PF02535">
    <property type="entry name" value="Zip"/>
    <property type="match status" value="1"/>
</dbReference>
<accession>A0A1V3NK75</accession>
<organism evidence="9 10">
    <name type="scientific">Thioalkalivibrio denitrificans</name>
    <dbReference type="NCBI Taxonomy" id="108003"/>
    <lineage>
        <taxon>Bacteria</taxon>
        <taxon>Pseudomonadati</taxon>
        <taxon>Pseudomonadota</taxon>
        <taxon>Gammaproteobacteria</taxon>
        <taxon>Chromatiales</taxon>
        <taxon>Ectothiorhodospiraceae</taxon>
        <taxon>Thioalkalivibrio</taxon>
    </lineage>
</organism>
<comment type="caution">
    <text evidence="9">The sequence shown here is derived from an EMBL/GenBank/DDBJ whole genome shotgun (WGS) entry which is preliminary data.</text>
</comment>
<comment type="similarity">
    <text evidence="2">Belongs to the ZIP transporter (TC 2.A.5) family.</text>
</comment>
<feature type="transmembrane region" description="Helical" evidence="8">
    <location>
        <begin position="162"/>
        <end position="184"/>
    </location>
</feature>
<evidence type="ECO:0000256" key="8">
    <source>
        <dbReference type="SAM" id="Phobius"/>
    </source>
</evidence>
<dbReference type="GO" id="GO:0005886">
    <property type="term" value="C:plasma membrane"/>
    <property type="evidence" value="ECO:0007669"/>
    <property type="project" value="UniProtKB-SubCell"/>
</dbReference>
<keyword evidence="5" id="KW-0862">Zinc</keyword>
<sequence length="304" mass="31542">MSNPQADDDHSLRSWALPLLALIVSLIIIYFVVDNWAALQARLADMGTIQLGLLASFVAGLFTAVGALPVLFLSRIRRKVEDSLMGFGAGVMLAATAFSLVLPGVDAAEVYTGGNTLAAALLVGVGIGVGGLFILALHRFVPHEHFVSGPQSGANPEKVRRIWLFVFAIALHNFPEGLAVGVGFGTGDLAAGVALTIGIGLQNMPEGLVVAVAMLTLGYSRWTALGVALLTGLVQPVGGLFGASVVTLAEPLLPIGLAFAAGAMLFVISHEIIPESHRKGHEGHATLGVLVGFIVMMVLDVALD</sequence>
<name>A0A1V3NK75_9GAMM</name>
<keyword evidence="6 8" id="KW-1133">Transmembrane helix</keyword>
<reference evidence="9 10" key="1">
    <citation type="submission" date="2017-02" db="EMBL/GenBank/DDBJ databases">
        <title>Genomic diversity within the haloalkaliphilic genus Thioalkalivibrio.</title>
        <authorList>
            <person name="Ahn A.-C."/>
            <person name="Meier-Kolthoff J."/>
            <person name="Overmars L."/>
            <person name="Richter M."/>
            <person name="Woyke T."/>
            <person name="Sorokin D.Y."/>
            <person name="Muyzer G."/>
        </authorList>
    </citation>
    <scope>NUCLEOTIDE SEQUENCE [LARGE SCALE GENOMIC DNA]</scope>
    <source>
        <strain evidence="9 10">ALJD</strain>
    </source>
</reference>
<evidence type="ECO:0000256" key="7">
    <source>
        <dbReference type="ARBA" id="ARBA00023136"/>
    </source>
</evidence>
<feature type="transmembrane region" description="Helical" evidence="8">
    <location>
        <begin position="84"/>
        <end position="105"/>
    </location>
</feature>